<keyword evidence="5" id="KW-0676">Redox-active center</keyword>
<gene>
    <name evidence="9" type="ORF">COW88_00780</name>
</gene>
<dbReference type="SUPFAM" id="SSF52833">
    <property type="entry name" value="Thioredoxin-like"/>
    <property type="match status" value="1"/>
</dbReference>
<keyword evidence="3" id="KW-0560">Oxidoreductase</keyword>
<dbReference type="InterPro" id="IPR013766">
    <property type="entry name" value="Thioredoxin_domain"/>
</dbReference>
<evidence type="ECO:0000256" key="6">
    <source>
        <dbReference type="SAM" id="MobiDB-lite"/>
    </source>
</evidence>
<comment type="similarity">
    <text evidence="1">Belongs to the thioredoxin family. DsbA subfamily.</text>
</comment>
<protein>
    <submittedName>
        <fullName evidence="9">Disulfide bond formation protein DsbA</fullName>
    </submittedName>
</protein>
<dbReference type="InterPro" id="IPR036249">
    <property type="entry name" value="Thioredoxin-like_sf"/>
</dbReference>
<dbReference type="Proteomes" id="UP000230638">
    <property type="component" value="Unassembled WGS sequence"/>
</dbReference>
<feature type="transmembrane region" description="Helical" evidence="7">
    <location>
        <begin position="12"/>
        <end position="31"/>
    </location>
</feature>
<keyword evidence="2" id="KW-0732">Signal</keyword>
<evidence type="ECO:0000256" key="3">
    <source>
        <dbReference type="ARBA" id="ARBA00023002"/>
    </source>
</evidence>
<evidence type="ECO:0000313" key="9">
    <source>
        <dbReference type="EMBL" id="PIP73800.1"/>
    </source>
</evidence>
<feature type="domain" description="Thioredoxin" evidence="8">
    <location>
        <begin position="32"/>
        <end position="239"/>
    </location>
</feature>
<evidence type="ECO:0000259" key="8">
    <source>
        <dbReference type="PROSITE" id="PS51352"/>
    </source>
</evidence>
<sequence>MNETNTQSKTSMLIPGAIILAGIIVAVSIIISNSGGKAPTAGNPENGNAPSSPTAENAASVTAADHILGDPNASVLLIEFSDLECPFCKTFHSTMAQIMEEYGKDGRVAWVYRHFPLTQIHPKAPTEAEASECAAELGGNDAFWTYINRIFEITPSNNRLDLNLLPQVAEDIGLNRAAFETCLASGKYKDKIEANYNDAINSGGRGTPHTIIRTKDGSTSFSGALNVSQVRTLVEQALGSQAEK</sequence>
<dbReference type="Gene3D" id="3.40.30.10">
    <property type="entry name" value="Glutaredoxin"/>
    <property type="match status" value="1"/>
</dbReference>
<organism evidence="9 10">
    <name type="scientific">Candidatus Lloydbacteria bacterium CG22_combo_CG10-13_8_21_14_all_47_15</name>
    <dbReference type="NCBI Taxonomy" id="1974635"/>
    <lineage>
        <taxon>Bacteria</taxon>
        <taxon>Candidatus Lloydiibacteriota</taxon>
    </lineage>
</organism>
<evidence type="ECO:0000313" key="10">
    <source>
        <dbReference type="Proteomes" id="UP000230638"/>
    </source>
</evidence>
<reference evidence="9 10" key="1">
    <citation type="submission" date="2017-09" db="EMBL/GenBank/DDBJ databases">
        <title>Depth-based differentiation of microbial function through sediment-hosted aquifers and enrichment of novel symbionts in the deep terrestrial subsurface.</title>
        <authorList>
            <person name="Probst A.J."/>
            <person name="Ladd B."/>
            <person name="Jarett J.K."/>
            <person name="Geller-Mcgrath D.E."/>
            <person name="Sieber C.M."/>
            <person name="Emerson J.B."/>
            <person name="Anantharaman K."/>
            <person name="Thomas B.C."/>
            <person name="Malmstrom R."/>
            <person name="Stieglmeier M."/>
            <person name="Klingl A."/>
            <person name="Woyke T."/>
            <person name="Ryan C.M."/>
            <person name="Banfield J.F."/>
        </authorList>
    </citation>
    <scope>NUCLEOTIDE SEQUENCE [LARGE SCALE GENOMIC DNA]</scope>
    <source>
        <strain evidence="9">CG22_combo_CG10-13_8_21_14_all_47_15</strain>
    </source>
</reference>
<accession>A0A2H0CWN3</accession>
<evidence type="ECO:0000256" key="7">
    <source>
        <dbReference type="SAM" id="Phobius"/>
    </source>
</evidence>
<dbReference type="PROSITE" id="PS51352">
    <property type="entry name" value="THIOREDOXIN_2"/>
    <property type="match status" value="1"/>
</dbReference>
<dbReference type="AlphaFoldDB" id="A0A2H0CWN3"/>
<feature type="region of interest" description="Disordered" evidence="6">
    <location>
        <begin position="36"/>
        <end position="58"/>
    </location>
</feature>
<comment type="caution">
    <text evidence="9">The sequence shown here is derived from an EMBL/GenBank/DDBJ whole genome shotgun (WGS) entry which is preliminary data.</text>
</comment>
<dbReference type="GO" id="GO:0016491">
    <property type="term" value="F:oxidoreductase activity"/>
    <property type="evidence" value="ECO:0007669"/>
    <property type="project" value="UniProtKB-KW"/>
</dbReference>
<evidence type="ECO:0000256" key="2">
    <source>
        <dbReference type="ARBA" id="ARBA00022729"/>
    </source>
</evidence>
<dbReference type="Pfam" id="PF13462">
    <property type="entry name" value="Thioredoxin_4"/>
    <property type="match status" value="1"/>
</dbReference>
<proteinExistence type="inferred from homology"/>
<feature type="compositionally biased region" description="Polar residues" evidence="6">
    <location>
        <begin position="43"/>
        <end position="58"/>
    </location>
</feature>
<keyword evidence="7" id="KW-0812">Transmembrane</keyword>
<dbReference type="PANTHER" id="PTHR13887">
    <property type="entry name" value="GLUTATHIONE S-TRANSFERASE KAPPA"/>
    <property type="match status" value="1"/>
</dbReference>
<dbReference type="EMBL" id="PCTL01000006">
    <property type="protein sequence ID" value="PIP73800.1"/>
    <property type="molecule type" value="Genomic_DNA"/>
</dbReference>
<name>A0A2H0CWN3_9BACT</name>
<evidence type="ECO:0000256" key="5">
    <source>
        <dbReference type="ARBA" id="ARBA00023284"/>
    </source>
</evidence>
<dbReference type="PANTHER" id="PTHR13887:SF14">
    <property type="entry name" value="DISULFIDE BOND FORMATION PROTEIN D"/>
    <property type="match status" value="1"/>
</dbReference>
<evidence type="ECO:0000256" key="4">
    <source>
        <dbReference type="ARBA" id="ARBA00023157"/>
    </source>
</evidence>
<dbReference type="InterPro" id="IPR012336">
    <property type="entry name" value="Thioredoxin-like_fold"/>
</dbReference>
<keyword evidence="4" id="KW-1015">Disulfide bond</keyword>
<keyword evidence="7" id="KW-1133">Transmembrane helix</keyword>
<evidence type="ECO:0000256" key="1">
    <source>
        <dbReference type="ARBA" id="ARBA00005791"/>
    </source>
</evidence>
<keyword evidence="7" id="KW-0472">Membrane</keyword>